<dbReference type="Proteomes" id="UP000828390">
    <property type="component" value="Unassembled WGS sequence"/>
</dbReference>
<proteinExistence type="predicted"/>
<evidence type="ECO:0000313" key="2">
    <source>
        <dbReference type="EMBL" id="KAH3870485.1"/>
    </source>
</evidence>
<evidence type="ECO:0000313" key="3">
    <source>
        <dbReference type="Proteomes" id="UP000828390"/>
    </source>
</evidence>
<evidence type="ECO:0000256" key="1">
    <source>
        <dbReference type="SAM" id="MobiDB-lite"/>
    </source>
</evidence>
<organism evidence="2 3">
    <name type="scientific">Dreissena polymorpha</name>
    <name type="common">Zebra mussel</name>
    <name type="synonym">Mytilus polymorpha</name>
    <dbReference type="NCBI Taxonomy" id="45954"/>
    <lineage>
        <taxon>Eukaryota</taxon>
        <taxon>Metazoa</taxon>
        <taxon>Spiralia</taxon>
        <taxon>Lophotrochozoa</taxon>
        <taxon>Mollusca</taxon>
        <taxon>Bivalvia</taxon>
        <taxon>Autobranchia</taxon>
        <taxon>Heteroconchia</taxon>
        <taxon>Euheterodonta</taxon>
        <taxon>Imparidentia</taxon>
        <taxon>Neoheterodontei</taxon>
        <taxon>Myida</taxon>
        <taxon>Dreissenoidea</taxon>
        <taxon>Dreissenidae</taxon>
        <taxon>Dreissena</taxon>
    </lineage>
</organism>
<protein>
    <submittedName>
        <fullName evidence="2">Uncharacterized protein</fullName>
    </submittedName>
</protein>
<reference evidence="2" key="1">
    <citation type="journal article" date="2019" name="bioRxiv">
        <title>The Genome of the Zebra Mussel, Dreissena polymorpha: A Resource for Invasive Species Research.</title>
        <authorList>
            <person name="McCartney M.A."/>
            <person name="Auch B."/>
            <person name="Kono T."/>
            <person name="Mallez S."/>
            <person name="Zhang Y."/>
            <person name="Obille A."/>
            <person name="Becker A."/>
            <person name="Abrahante J.E."/>
            <person name="Garbe J."/>
            <person name="Badalamenti J.P."/>
            <person name="Herman A."/>
            <person name="Mangelson H."/>
            <person name="Liachko I."/>
            <person name="Sullivan S."/>
            <person name="Sone E.D."/>
            <person name="Koren S."/>
            <person name="Silverstein K.A.T."/>
            <person name="Beckman K.B."/>
            <person name="Gohl D.M."/>
        </authorList>
    </citation>
    <scope>NUCLEOTIDE SEQUENCE</scope>
    <source>
        <strain evidence="2">Duluth1</strain>
        <tissue evidence="2">Whole animal</tissue>
    </source>
</reference>
<comment type="caution">
    <text evidence="2">The sequence shown here is derived from an EMBL/GenBank/DDBJ whole genome shotgun (WGS) entry which is preliminary data.</text>
</comment>
<accession>A0A9D4M479</accession>
<name>A0A9D4M479_DREPO</name>
<dbReference type="AlphaFoldDB" id="A0A9D4M479"/>
<feature type="compositionally biased region" description="Basic and acidic residues" evidence="1">
    <location>
        <begin position="55"/>
        <end position="64"/>
    </location>
</feature>
<gene>
    <name evidence="2" type="ORF">DPMN_033673</name>
</gene>
<reference evidence="2" key="2">
    <citation type="submission" date="2020-11" db="EMBL/GenBank/DDBJ databases">
        <authorList>
            <person name="McCartney M.A."/>
            <person name="Auch B."/>
            <person name="Kono T."/>
            <person name="Mallez S."/>
            <person name="Becker A."/>
            <person name="Gohl D.M."/>
            <person name="Silverstein K.A.T."/>
            <person name="Koren S."/>
            <person name="Bechman K.B."/>
            <person name="Herman A."/>
            <person name="Abrahante J.E."/>
            <person name="Garbe J."/>
        </authorList>
    </citation>
    <scope>NUCLEOTIDE SEQUENCE</scope>
    <source>
        <strain evidence="2">Duluth1</strain>
        <tissue evidence="2">Whole animal</tissue>
    </source>
</reference>
<sequence length="75" mass="8553">MIGSEEQAIKELLHDDDIAIRPVDKGSGIVIMDREDYVKKLKCEMSDSETYVEMTDGKQSEESGRYLIQEGVDRQ</sequence>
<keyword evidence="3" id="KW-1185">Reference proteome</keyword>
<dbReference type="EMBL" id="JAIWYP010000002">
    <property type="protein sequence ID" value="KAH3870485.1"/>
    <property type="molecule type" value="Genomic_DNA"/>
</dbReference>
<feature type="region of interest" description="Disordered" evidence="1">
    <location>
        <begin position="52"/>
        <end position="75"/>
    </location>
</feature>